<dbReference type="PATRIC" id="fig|1706433.3.peg.47"/>
<name>A0A150JKK8_9EURY</name>
<gene>
    <name evidence="4" type="ORF">AN188_00047</name>
    <name evidence="5" type="ORF">APG09_00934</name>
</gene>
<dbReference type="PANTHER" id="PTHR43546">
    <property type="entry name" value="UPF0173 METAL-DEPENDENT HYDROLASE MJ1163-RELATED"/>
    <property type="match status" value="1"/>
</dbReference>
<dbReference type="InterPro" id="IPR022877">
    <property type="entry name" value="UPF0173"/>
</dbReference>
<dbReference type="HAMAP" id="MF_00457">
    <property type="entry name" value="UPF0173"/>
    <property type="match status" value="1"/>
</dbReference>
<protein>
    <recommendedName>
        <fullName evidence="2">UPF0173 metal-dependent hydrolase AN188_00047</fullName>
    </recommendedName>
</protein>
<accession>A0A150JKK8</accession>
<feature type="domain" description="Metallo-beta-lactamase" evidence="3">
    <location>
        <begin position="7"/>
        <end position="193"/>
    </location>
</feature>
<reference evidence="5 6" key="1">
    <citation type="journal article" date="2016" name="ISME J.">
        <title>Chasing the elusive Euryarchaeota class WSA2: genomes reveal a uniquely fastidious methyl-reducing methanogen.</title>
        <authorList>
            <person name="Nobu M.K."/>
            <person name="Narihiro T."/>
            <person name="Kuroda K."/>
            <person name="Mei R."/>
            <person name="Liu W.T."/>
        </authorList>
    </citation>
    <scope>NUCLEOTIDE SEQUENCE [LARGE SCALE GENOMIC DNA]</scope>
    <source>
        <strain evidence="4">ADurb1013_Bin02101</strain>
        <strain evidence="5">ADurb1213_Bin02801</strain>
    </source>
</reference>
<comment type="similarity">
    <text evidence="2">Belongs to the UPF0173 family.</text>
</comment>
<dbReference type="InterPro" id="IPR036866">
    <property type="entry name" value="RibonucZ/Hydroxyglut_hydro"/>
</dbReference>
<dbReference type="Pfam" id="PF12706">
    <property type="entry name" value="Lactamase_B_2"/>
    <property type="match status" value="1"/>
</dbReference>
<evidence type="ECO:0000313" key="4">
    <source>
        <dbReference type="EMBL" id="KYC55398.1"/>
    </source>
</evidence>
<dbReference type="EMBL" id="LNJB01000001">
    <property type="protein sequence ID" value="KYC55398.1"/>
    <property type="molecule type" value="Genomic_DNA"/>
</dbReference>
<dbReference type="GO" id="GO:0016787">
    <property type="term" value="F:hydrolase activity"/>
    <property type="evidence" value="ECO:0007669"/>
    <property type="project" value="UniProtKB-UniRule"/>
</dbReference>
<dbReference type="AlphaFoldDB" id="A0A150JKK8"/>
<keyword evidence="1 2" id="KW-0378">Hydrolase</keyword>
<comment type="caution">
    <text evidence="5">The sequence shown here is derived from an EMBL/GenBank/DDBJ whole genome shotgun (WGS) entry which is preliminary data.</text>
</comment>
<evidence type="ECO:0000256" key="1">
    <source>
        <dbReference type="ARBA" id="ARBA00022801"/>
    </source>
</evidence>
<evidence type="ECO:0000313" key="6">
    <source>
        <dbReference type="Proteomes" id="UP000092420"/>
    </source>
</evidence>
<dbReference type="InterPro" id="IPR050114">
    <property type="entry name" value="UPF0173_UPF0282_UlaG_hydrolase"/>
</dbReference>
<dbReference type="PANTHER" id="PTHR43546:SF3">
    <property type="entry name" value="UPF0173 METAL-DEPENDENT HYDROLASE MJ1163"/>
    <property type="match status" value="1"/>
</dbReference>
<evidence type="ECO:0000256" key="2">
    <source>
        <dbReference type="HAMAP-Rule" id="MF_00457"/>
    </source>
</evidence>
<dbReference type="SMART" id="SM00849">
    <property type="entry name" value="Lactamase_B"/>
    <property type="match status" value="1"/>
</dbReference>
<accession>A0A150JKY9</accession>
<evidence type="ECO:0000259" key="3">
    <source>
        <dbReference type="SMART" id="SM00849"/>
    </source>
</evidence>
<sequence>MKIEYLGHSAFRITGSKTIIIDPFLNKNPRACLKASDIKKADIVLVTHGHGDHLGDSMEICKNTGAIFVAIHELTLYAQENGLTKTEGMNIGGTIEIDGIQITAVRADHSSCINVMDKGGYSGGNPIGFVVRERNKAFYHAGDTGLFKDMKLIGELYKPDVALLPIGSRYTMGPREAAYAAKYIKSKIVVPMHYNTTHLIRQNPSEFKMFVNELELDTEVRILEPGDYLEV</sequence>
<proteinExistence type="inferred from homology"/>
<dbReference type="EMBL" id="LNJE01000009">
    <property type="protein sequence ID" value="KYC57793.1"/>
    <property type="molecule type" value="Genomic_DNA"/>
</dbReference>
<accession>A0A150JEA5</accession>
<evidence type="ECO:0000313" key="5">
    <source>
        <dbReference type="EMBL" id="KYC57793.1"/>
    </source>
</evidence>
<dbReference type="PATRIC" id="fig|1706435.3.peg.931"/>
<dbReference type="Proteomes" id="UP000092420">
    <property type="component" value="Unassembled WGS sequence"/>
</dbReference>
<dbReference type="SUPFAM" id="SSF56281">
    <property type="entry name" value="Metallo-hydrolase/oxidoreductase"/>
    <property type="match status" value="1"/>
</dbReference>
<dbReference type="InterPro" id="IPR001279">
    <property type="entry name" value="Metallo-B-lactamas"/>
</dbReference>
<organism evidence="5">
    <name type="scientific">Candidatus Methanofastidiosum methylothiophilum</name>
    <dbReference type="NCBI Taxonomy" id="1705564"/>
    <lineage>
        <taxon>Archaea</taxon>
        <taxon>Methanobacteriati</taxon>
        <taxon>Methanobacteriota</taxon>
        <taxon>Stenosarchaea group</taxon>
        <taxon>Candidatus Methanofastidiosia</taxon>
        <taxon>Candidatus Methanofastidiosales</taxon>
        <taxon>Candidatus Methanofastidiosaceae</taxon>
        <taxon>Candidatus Methanofastidiosum</taxon>
    </lineage>
</organism>
<dbReference type="NCBIfam" id="NF001911">
    <property type="entry name" value="PRK00685.1"/>
    <property type="match status" value="1"/>
</dbReference>
<dbReference type="Gene3D" id="3.60.15.10">
    <property type="entry name" value="Ribonuclease Z/Hydroxyacylglutathione hydrolase-like"/>
    <property type="match status" value="1"/>
</dbReference>